<sequence>MKVQNPHDKFFKETFSNVEIARDFMQNYLPEPILKIVDLQTLDIQKDSFIDENLKEVFSDMLFHAKINQRDGYLYFLFEHKSYTSRNVVLQLLNYMVRIWEQKAVKENARQIPVIIPLLIYQGKEKWEIGNTLADLITDYDALPDAVKEMTPNFRYQIYDLSQFSDADIKGNAQLAITLSIFRDIFQKSGEAFLDTIIQAAKAMNELEEKQTGIQYFETCMRYILNAGPQLTNNQLNKVLKQIELTYPEGSEVTMTLAEVLRKEGLEEGLAEGRKEGETKALSKMAIKVLTKKFGTISKEDIVTLENLNSASLELIIEEFWQSETLDELKQKYF</sequence>
<evidence type="ECO:0000313" key="4">
    <source>
        <dbReference type="Proteomes" id="UP000603234"/>
    </source>
</evidence>
<reference evidence="3 4" key="1">
    <citation type="journal article" date="2020" name="mSystems">
        <title>Defining Genomic and Predicted Metabolic Features of the Acetobacterium Genus.</title>
        <authorList>
            <person name="Ross D.E."/>
            <person name="Marshall C.W."/>
            <person name="Gulliver D."/>
            <person name="May H.D."/>
            <person name="Norman R.S."/>
        </authorList>
    </citation>
    <scope>NUCLEOTIDE SEQUENCE [LARGE SCALE GENOMIC DNA]</scope>
    <source>
        <strain evidence="3 4">DSM 8238</strain>
    </source>
</reference>
<keyword evidence="4" id="KW-1185">Reference proteome</keyword>
<accession>A0ABR6WR53</accession>
<comment type="similarity">
    <text evidence="1">Belongs to the Rpn/YhgA-like nuclease family.</text>
</comment>
<comment type="caution">
    <text evidence="3">The sequence shown here is derived from an EMBL/GenBank/DDBJ whole genome shotgun (WGS) entry which is preliminary data.</text>
</comment>
<evidence type="ECO:0000259" key="2">
    <source>
        <dbReference type="Pfam" id="PF04754"/>
    </source>
</evidence>
<dbReference type="NCBIfam" id="TIGR01784">
    <property type="entry name" value="T_den_put_tspse"/>
    <property type="match status" value="1"/>
</dbReference>
<feature type="domain" description="Transposase (putative) YhgA-like" evidence="2">
    <location>
        <begin position="5"/>
        <end position="210"/>
    </location>
</feature>
<gene>
    <name evidence="3" type="ORF">GH808_00805</name>
</gene>
<dbReference type="Pfam" id="PF04754">
    <property type="entry name" value="Transposase_31"/>
    <property type="match status" value="1"/>
</dbReference>
<evidence type="ECO:0000256" key="1">
    <source>
        <dbReference type="ARBA" id="ARBA00009787"/>
    </source>
</evidence>
<name>A0ABR6WR53_9FIRM</name>
<dbReference type="Proteomes" id="UP000603234">
    <property type="component" value="Unassembled WGS sequence"/>
</dbReference>
<dbReference type="EMBL" id="WJBC01000001">
    <property type="protein sequence ID" value="MBC3802982.1"/>
    <property type="molecule type" value="Genomic_DNA"/>
</dbReference>
<evidence type="ECO:0000313" key="3">
    <source>
        <dbReference type="EMBL" id="MBC3802982.1"/>
    </source>
</evidence>
<organism evidence="3 4">
    <name type="scientific">Acetobacterium fimetarium</name>
    <dbReference type="NCBI Taxonomy" id="52691"/>
    <lineage>
        <taxon>Bacteria</taxon>
        <taxon>Bacillati</taxon>
        <taxon>Bacillota</taxon>
        <taxon>Clostridia</taxon>
        <taxon>Eubacteriales</taxon>
        <taxon>Eubacteriaceae</taxon>
        <taxon>Acetobacterium</taxon>
    </lineage>
</organism>
<dbReference type="InterPro" id="IPR010106">
    <property type="entry name" value="RpnA"/>
</dbReference>
<protein>
    <submittedName>
        <fullName evidence="3">Rpn family recombination-promoting nuclease/putative transposase</fullName>
    </submittedName>
</protein>
<proteinExistence type="inferred from homology"/>
<dbReference type="PANTHER" id="PTHR34611:SF2">
    <property type="entry name" value="INACTIVE RECOMBINATION-PROMOTING NUCLEASE-LIKE PROTEIN RPNE-RELATED"/>
    <property type="match status" value="1"/>
</dbReference>
<dbReference type="RefSeq" id="WP_186840903.1">
    <property type="nucleotide sequence ID" value="NZ_WJBC01000001.1"/>
</dbReference>
<dbReference type="InterPro" id="IPR051699">
    <property type="entry name" value="Rpn/YhgA-like_nuclease"/>
</dbReference>
<dbReference type="InterPro" id="IPR006842">
    <property type="entry name" value="Transposase_31"/>
</dbReference>
<dbReference type="PANTHER" id="PTHR34611">
    <property type="match status" value="1"/>
</dbReference>